<evidence type="ECO:0000313" key="2">
    <source>
        <dbReference type="EMBL" id="MEQ2180707.1"/>
    </source>
</evidence>
<proteinExistence type="predicted"/>
<evidence type="ECO:0000256" key="1">
    <source>
        <dbReference type="SAM" id="MobiDB-lite"/>
    </source>
</evidence>
<feature type="compositionally biased region" description="Basic residues" evidence="1">
    <location>
        <begin position="12"/>
        <end position="33"/>
    </location>
</feature>
<gene>
    <name evidence="2" type="ORF">GOODEAATRI_003971</name>
</gene>
<dbReference type="EMBL" id="JAHRIO010070126">
    <property type="protein sequence ID" value="MEQ2180707.1"/>
    <property type="molecule type" value="Genomic_DNA"/>
</dbReference>
<organism evidence="2 3">
    <name type="scientific">Goodea atripinnis</name>
    <dbReference type="NCBI Taxonomy" id="208336"/>
    <lineage>
        <taxon>Eukaryota</taxon>
        <taxon>Metazoa</taxon>
        <taxon>Chordata</taxon>
        <taxon>Craniata</taxon>
        <taxon>Vertebrata</taxon>
        <taxon>Euteleostomi</taxon>
        <taxon>Actinopterygii</taxon>
        <taxon>Neopterygii</taxon>
        <taxon>Teleostei</taxon>
        <taxon>Neoteleostei</taxon>
        <taxon>Acanthomorphata</taxon>
        <taxon>Ovalentaria</taxon>
        <taxon>Atherinomorphae</taxon>
        <taxon>Cyprinodontiformes</taxon>
        <taxon>Goodeidae</taxon>
        <taxon>Goodea</taxon>
    </lineage>
</organism>
<reference evidence="2 3" key="1">
    <citation type="submission" date="2021-06" db="EMBL/GenBank/DDBJ databases">
        <authorList>
            <person name="Palmer J.M."/>
        </authorList>
    </citation>
    <scope>NUCLEOTIDE SEQUENCE [LARGE SCALE GENOMIC DNA]</scope>
    <source>
        <strain evidence="2 3">GA_2019</strain>
        <tissue evidence="2">Muscle</tissue>
    </source>
</reference>
<feature type="region of interest" description="Disordered" evidence="1">
    <location>
        <begin position="1"/>
        <end position="58"/>
    </location>
</feature>
<evidence type="ECO:0000313" key="3">
    <source>
        <dbReference type="Proteomes" id="UP001476798"/>
    </source>
</evidence>
<accession>A0ABV0PB61</accession>
<keyword evidence="3" id="KW-1185">Reference proteome</keyword>
<protein>
    <submittedName>
        <fullName evidence="2">Uncharacterized protein</fullName>
    </submittedName>
</protein>
<comment type="caution">
    <text evidence="2">The sequence shown here is derived from an EMBL/GenBank/DDBJ whole genome shotgun (WGS) entry which is preliminary data.</text>
</comment>
<dbReference type="Proteomes" id="UP001476798">
    <property type="component" value="Unassembled WGS sequence"/>
</dbReference>
<sequence>MKEKHFSGFLLPRRKSQGIRKHEKNKKTNKKSRLSLSENHSSLTDSESTNLGHKRSEPRVLQQMVWPKHRVLLSDSWTWCGITWTERPQQDGVNPQNRGGDLWNSQPAKQIHTRDNLNFMHFKSKLQTFFLQIV</sequence>
<feature type="compositionally biased region" description="Polar residues" evidence="1">
    <location>
        <begin position="34"/>
        <end position="51"/>
    </location>
</feature>
<name>A0ABV0PB61_9TELE</name>